<dbReference type="PROSITE" id="PS50113">
    <property type="entry name" value="PAC"/>
    <property type="match status" value="1"/>
</dbReference>
<dbReference type="Gene3D" id="3.40.50.2300">
    <property type="match status" value="1"/>
</dbReference>
<feature type="domain" description="Response regulatory" evidence="11">
    <location>
        <begin position="414"/>
        <end position="526"/>
    </location>
</feature>
<dbReference type="SMART" id="SM00387">
    <property type="entry name" value="HATPase_c"/>
    <property type="match status" value="1"/>
</dbReference>
<dbReference type="InterPro" id="IPR003661">
    <property type="entry name" value="HisK_dim/P_dom"/>
</dbReference>
<evidence type="ECO:0000313" key="14">
    <source>
        <dbReference type="EMBL" id="OMG77787.1"/>
    </source>
</evidence>
<dbReference type="Gene3D" id="3.30.450.20">
    <property type="entry name" value="PAS domain"/>
    <property type="match status" value="1"/>
</dbReference>
<accession>A0A1R1JLC0</accession>
<comment type="caution">
    <text evidence="14">The sequence shown here is derived from an EMBL/GenBank/DDBJ whole genome shotgun (WGS) entry which is preliminary data.</text>
</comment>
<dbReference type="InterPro" id="IPR000014">
    <property type="entry name" value="PAS"/>
</dbReference>
<dbReference type="PANTHER" id="PTHR43065">
    <property type="entry name" value="SENSOR HISTIDINE KINASE"/>
    <property type="match status" value="1"/>
</dbReference>
<dbReference type="OrthoDB" id="9146564at2"/>
<evidence type="ECO:0000259" key="10">
    <source>
        <dbReference type="PROSITE" id="PS50109"/>
    </source>
</evidence>
<dbReference type="PROSITE" id="PS50110">
    <property type="entry name" value="RESPONSE_REGULATORY"/>
    <property type="match status" value="1"/>
</dbReference>
<dbReference type="CDD" id="cd00082">
    <property type="entry name" value="HisKA"/>
    <property type="match status" value="1"/>
</dbReference>
<evidence type="ECO:0000256" key="6">
    <source>
        <dbReference type="ARBA" id="ARBA00022777"/>
    </source>
</evidence>
<organism evidence="14 15">
    <name type="scientific">Alcaligenes xylosoxydans xylosoxydans</name>
    <name type="common">Achromobacter xylosoxidans</name>
    <dbReference type="NCBI Taxonomy" id="85698"/>
    <lineage>
        <taxon>Bacteria</taxon>
        <taxon>Pseudomonadati</taxon>
        <taxon>Pseudomonadota</taxon>
        <taxon>Betaproteobacteria</taxon>
        <taxon>Burkholderiales</taxon>
        <taxon>Alcaligenaceae</taxon>
        <taxon>Achromobacter</taxon>
    </lineage>
</organism>
<evidence type="ECO:0000256" key="4">
    <source>
        <dbReference type="ARBA" id="ARBA00022679"/>
    </source>
</evidence>
<dbReference type="PRINTS" id="PR00344">
    <property type="entry name" value="BCTRLSENSOR"/>
</dbReference>
<dbReference type="SMART" id="SM00086">
    <property type="entry name" value="PAC"/>
    <property type="match status" value="1"/>
</dbReference>
<feature type="domain" description="PAS" evidence="12">
    <location>
        <begin position="24"/>
        <end position="97"/>
    </location>
</feature>
<keyword evidence="5" id="KW-0547">Nucleotide-binding</keyword>
<keyword evidence="8" id="KW-0902">Two-component regulatory system</keyword>
<protein>
    <recommendedName>
        <fullName evidence="2">histidine kinase</fullName>
        <ecNumber evidence="2">2.7.13.3</ecNumber>
    </recommendedName>
</protein>
<comment type="catalytic activity">
    <reaction evidence="1">
        <text>ATP + protein L-histidine = ADP + protein N-phospho-L-histidine.</text>
        <dbReference type="EC" id="2.7.13.3"/>
    </reaction>
</comment>
<dbReference type="InterPro" id="IPR003594">
    <property type="entry name" value="HATPase_dom"/>
</dbReference>
<keyword evidence="6 14" id="KW-0418">Kinase</keyword>
<dbReference type="Gene3D" id="1.10.287.130">
    <property type="match status" value="1"/>
</dbReference>
<dbReference type="PANTHER" id="PTHR43065:SF49">
    <property type="entry name" value="HISTIDINE KINASE"/>
    <property type="match status" value="1"/>
</dbReference>
<dbReference type="InterPro" id="IPR035965">
    <property type="entry name" value="PAS-like_dom_sf"/>
</dbReference>
<evidence type="ECO:0000256" key="5">
    <source>
        <dbReference type="ARBA" id="ARBA00022741"/>
    </source>
</evidence>
<dbReference type="CDD" id="cd00130">
    <property type="entry name" value="PAS"/>
    <property type="match status" value="1"/>
</dbReference>
<dbReference type="Gene3D" id="3.30.565.10">
    <property type="entry name" value="Histidine kinase-like ATPase, C-terminal domain"/>
    <property type="match status" value="1"/>
</dbReference>
<dbReference type="InterPro" id="IPR005467">
    <property type="entry name" value="His_kinase_dom"/>
</dbReference>
<dbReference type="SMART" id="SM00448">
    <property type="entry name" value="REC"/>
    <property type="match status" value="1"/>
</dbReference>
<dbReference type="InterPro" id="IPR001789">
    <property type="entry name" value="Sig_transdc_resp-reg_receiver"/>
</dbReference>
<dbReference type="EC" id="2.7.13.3" evidence="2"/>
<evidence type="ECO:0000259" key="13">
    <source>
        <dbReference type="PROSITE" id="PS50113"/>
    </source>
</evidence>
<evidence type="ECO:0000256" key="8">
    <source>
        <dbReference type="ARBA" id="ARBA00023012"/>
    </source>
</evidence>
<feature type="domain" description="PAC" evidence="13">
    <location>
        <begin position="99"/>
        <end position="151"/>
    </location>
</feature>
<evidence type="ECO:0000256" key="1">
    <source>
        <dbReference type="ARBA" id="ARBA00000085"/>
    </source>
</evidence>
<keyword evidence="7" id="KW-0067">ATP-binding</keyword>
<dbReference type="PROSITE" id="PS50109">
    <property type="entry name" value="HIS_KIN"/>
    <property type="match status" value="1"/>
</dbReference>
<keyword evidence="4" id="KW-0808">Transferase</keyword>
<evidence type="ECO:0000256" key="2">
    <source>
        <dbReference type="ARBA" id="ARBA00012438"/>
    </source>
</evidence>
<reference evidence="14 15" key="1">
    <citation type="submission" date="2016-09" db="EMBL/GenBank/DDBJ databases">
        <title>Phylogenomics of Achromobacter.</title>
        <authorList>
            <person name="Jeukens J."/>
            <person name="Freschi L."/>
            <person name="Vincent A.T."/>
            <person name="Emond-Rheault J.-G."/>
            <person name="Kukavica-Ibrulj I."/>
            <person name="Charette S.J."/>
            <person name="Levesque R.C."/>
        </authorList>
    </citation>
    <scope>NUCLEOTIDE SEQUENCE [LARGE SCALE GENOMIC DNA]</scope>
    <source>
        <strain evidence="14 15">AUS488</strain>
    </source>
</reference>
<keyword evidence="3 9" id="KW-0597">Phosphoprotein</keyword>
<evidence type="ECO:0000256" key="7">
    <source>
        <dbReference type="ARBA" id="ARBA00022840"/>
    </source>
</evidence>
<feature type="modified residue" description="4-aspartylphosphate" evidence="9">
    <location>
        <position position="465"/>
    </location>
</feature>
<dbReference type="Pfam" id="PF02518">
    <property type="entry name" value="HATPase_c"/>
    <property type="match status" value="1"/>
</dbReference>
<evidence type="ECO:0000256" key="3">
    <source>
        <dbReference type="ARBA" id="ARBA00022553"/>
    </source>
</evidence>
<dbReference type="Pfam" id="PF00072">
    <property type="entry name" value="Response_reg"/>
    <property type="match status" value="1"/>
</dbReference>
<name>A0A1R1JLC0_ALCXX</name>
<dbReference type="InterPro" id="IPR011006">
    <property type="entry name" value="CheY-like_superfamily"/>
</dbReference>
<dbReference type="SMART" id="SM00388">
    <property type="entry name" value="HisKA"/>
    <property type="match status" value="1"/>
</dbReference>
<dbReference type="SUPFAM" id="SSF52172">
    <property type="entry name" value="CheY-like"/>
    <property type="match status" value="1"/>
</dbReference>
<dbReference type="InterPro" id="IPR000700">
    <property type="entry name" value="PAS-assoc_C"/>
</dbReference>
<dbReference type="InterPro" id="IPR036097">
    <property type="entry name" value="HisK_dim/P_sf"/>
</dbReference>
<dbReference type="GO" id="GO:0000155">
    <property type="term" value="F:phosphorelay sensor kinase activity"/>
    <property type="evidence" value="ECO:0007669"/>
    <property type="project" value="InterPro"/>
</dbReference>
<evidence type="ECO:0000259" key="11">
    <source>
        <dbReference type="PROSITE" id="PS50110"/>
    </source>
</evidence>
<evidence type="ECO:0000313" key="15">
    <source>
        <dbReference type="Proteomes" id="UP000187251"/>
    </source>
</evidence>
<dbReference type="AlphaFoldDB" id="A0A1R1JLC0"/>
<dbReference type="InterPro" id="IPR013767">
    <property type="entry name" value="PAS_fold"/>
</dbReference>
<dbReference type="PROSITE" id="PS50112">
    <property type="entry name" value="PAS"/>
    <property type="match status" value="1"/>
</dbReference>
<dbReference type="Pfam" id="PF00512">
    <property type="entry name" value="HisKA"/>
    <property type="match status" value="1"/>
</dbReference>
<dbReference type="Proteomes" id="UP000187251">
    <property type="component" value="Unassembled WGS sequence"/>
</dbReference>
<dbReference type="SMART" id="SM00091">
    <property type="entry name" value="PAS"/>
    <property type="match status" value="1"/>
</dbReference>
<dbReference type="NCBIfam" id="TIGR00229">
    <property type="entry name" value="sensory_box"/>
    <property type="match status" value="1"/>
</dbReference>
<feature type="domain" description="Histidine kinase" evidence="10">
    <location>
        <begin position="171"/>
        <end position="392"/>
    </location>
</feature>
<dbReference type="SUPFAM" id="SSF55874">
    <property type="entry name" value="ATPase domain of HSP90 chaperone/DNA topoisomerase II/histidine kinase"/>
    <property type="match status" value="1"/>
</dbReference>
<dbReference type="InterPro" id="IPR004358">
    <property type="entry name" value="Sig_transdc_His_kin-like_C"/>
</dbReference>
<evidence type="ECO:0000256" key="9">
    <source>
        <dbReference type="PROSITE-ProRule" id="PRU00169"/>
    </source>
</evidence>
<dbReference type="InterPro" id="IPR001610">
    <property type="entry name" value="PAC"/>
</dbReference>
<dbReference type="SUPFAM" id="SSF55785">
    <property type="entry name" value="PYP-like sensor domain (PAS domain)"/>
    <property type="match status" value="1"/>
</dbReference>
<dbReference type="Pfam" id="PF00989">
    <property type="entry name" value="PAS"/>
    <property type="match status" value="1"/>
</dbReference>
<evidence type="ECO:0000259" key="12">
    <source>
        <dbReference type="PROSITE" id="PS50112"/>
    </source>
</evidence>
<proteinExistence type="predicted"/>
<dbReference type="InterPro" id="IPR036890">
    <property type="entry name" value="HATPase_C_sf"/>
</dbReference>
<gene>
    <name evidence="14" type="ORF">BIZ92_15315</name>
</gene>
<sequence length="526" mass="56917">MFLAGAALHQFDLREADMAPQIPSDDRYRLLVDAVMDYAIYLLDANGLVSSWSPGAERFKGYAEHEILGRHFSVFYTEEDRAAGAPQRALETALRAGRFETEGWRVRKDGSRFWCSAVIDPIHDGQGRLVGFAKITRDITEQTLRREESQAARDAMHQAQRMEAIGRLTGGVAHDFNNFLTAIRFSAEFMKRSPDLPASATRYLGIIIDTTERAAQLTRKLLAYARKQPLQPHVFDVRETLASLRQLFEASLGSSIALSYELGPGNCTISADPGQLESALLNLVINARDAMPAGGQLTISVRHVDGRPAANGAPGQPGPQVALSVQDTGVGIADDVVAHVFEPFFSTKSKHQNSGLGLSQVQGFVRQSGGDVAVRSKVGEGTTFTLYLPAAMAAGVVAGPVDADVAARVTTRKAVLLVEDNRMVGEVVSTLLTDLGQDLTWATDAESALRMLQEKQGRFDIAILDIVLPGMDGVQLAEMIKAQWPAIRVVLATGYSEALAGRDAGALEVMQKPYSIEALTRLLAAD</sequence>
<dbReference type="EMBL" id="MJMN01000057">
    <property type="protein sequence ID" value="OMG77787.1"/>
    <property type="molecule type" value="Genomic_DNA"/>
</dbReference>
<dbReference type="CDD" id="cd00156">
    <property type="entry name" value="REC"/>
    <property type="match status" value="1"/>
</dbReference>
<dbReference type="SUPFAM" id="SSF47384">
    <property type="entry name" value="Homodimeric domain of signal transducing histidine kinase"/>
    <property type="match status" value="1"/>
</dbReference>